<name>A0ABZ0XEM5_9BACT</name>
<organism evidence="1 2">
    <name type="scientific">Chitinophaga sancti</name>
    <dbReference type="NCBI Taxonomy" id="1004"/>
    <lineage>
        <taxon>Bacteria</taxon>
        <taxon>Pseudomonadati</taxon>
        <taxon>Bacteroidota</taxon>
        <taxon>Chitinophagia</taxon>
        <taxon>Chitinophagales</taxon>
        <taxon>Chitinophagaceae</taxon>
        <taxon>Chitinophaga</taxon>
    </lineage>
</organism>
<evidence type="ECO:0000313" key="2">
    <source>
        <dbReference type="Proteomes" id="UP001326715"/>
    </source>
</evidence>
<dbReference type="EMBL" id="CP140154">
    <property type="protein sequence ID" value="WQG89090.1"/>
    <property type="molecule type" value="Genomic_DNA"/>
</dbReference>
<accession>A0ABZ0XEM5</accession>
<reference evidence="1 2" key="1">
    <citation type="submission" date="2023-11" db="EMBL/GenBank/DDBJ databases">
        <title>MicrobeMod: A computational toolkit for identifying prokaryotic methylation and restriction-modification with nanopore sequencing.</title>
        <authorList>
            <person name="Crits-Christoph A."/>
            <person name="Kang S.C."/>
            <person name="Lee H."/>
            <person name="Ostrov N."/>
        </authorList>
    </citation>
    <scope>NUCLEOTIDE SEQUENCE [LARGE SCALE GENOMIC DNA]</scope>
    <source>
        <strain evidence="1 2">ATCC 23090</strain>
    </source>
</reference>
<dbReference type="Proteomes" id="UP001326715">
    <property type="component" value="Chromosome"/>
</dbReference>
<proteinExistence type="predicted"/>
<sequence length="51" mass="6106">MLLCYALRLYIPRLQAKEHPDRIYMSFQEFIDDKPTITNVEYETENKVVLG</sequence>
<evidence type="ECO:0000313" key="1">
    <source>
        <dbReference type="EMBL" id="WQG89090.1"/>
    </source>
</evidence>
<dbReference type="RefSeq" id="WP_322518494.1">
    <property type="nucleotide sequence ID" value="NZ_CP139972.1"/>
</dbReference>
<keyword evidence="2" id="KW-1185">Reference proteome</keyword>
<gene>
    <name evidence="1" type="ORF">SR876_29605</name>
</gene>
<protein>
    <submittedName>
        <fullName evidence="1">Uncharacterized protein</fullName>
    </submittedName>
</protein>